<comment type="catalytic activity">
    <reaction evidence="7">
        <text>Endonucleolytic cleavage of RNA, removing 5'-extranucleotides from tRNA precursor.</text>
        <dbReference type="EC" id="3.1.26.5"/>
    </reaction>
</comment>
<sequence length="128" mass="15195">MKKAFRIKDNAEFQAVFKKGKSVANRQFVIYMLEKKEQTHFRIGLSVSKKIGNAVTRNRIKRYIRQAFHEFQEQVSHNKDFVIIARKPAAEMDYHSVKKSLEHVLRLGKSLKKMNRTKNNQDFNQQKQ</sequence>
<dbReference type="EC" id="3.1.26.5" evidence="7 8"/>
<evidence type="ECO:0000256" key="1">
    <source>
        <dbReference type="ARBA" id="ARBA00002663"/>
    </source>
</evidence>
<dbReference type="GO" id="GO:0042781">
    <property type="term" value="F:3'-tRNA processing endoribonuclease activity"/>
    <property type="evidence" value="ECO:0007669"/>
    <property type="project" value="TreeGrafter"/>
</dbReference>
<evidence type="ECO:0000256" key="5">
    <source>
        <dbReference type="ARBA" id="ARBA00022801"/>
    </source>
</evidence>
<dbReference type="GO" id="GO:0001682">
    <property type="term" value="P:tRNA 5'-leader removal"/>
    <property type="evidence" value="ECO:0007669"/>
    <property type="project" value="UniProtKB-UniRule"/>
</dbReference>
<dbReference type="GO" id="GO:0004526">
    <property type="term" value="F:ribonuclease P activity"/>
    <property type="evidence" value="ECO:0007669"/>
    <property type="project" value="UniProtKB-UniRule"/>
</dbReference>
<gene>
    <name evidence="7 9" type="primary">rnpA</name>
    <name evidence="9" type="ORF">D4T97_019595</name>
</gene>
<dbReference type="EMBL" id="QYTV02000015">
    <property type="protein sequence ID" value="RST70964.1"/>
    <property type="molecule type" value="Genomic_DNA"/>
</dbReference>
<dbReference type="NCBIfam" id="TIGR00188">
    <property type="entry name" value="rnpA"/>
    <property type="match status" value="1"/>
</dbReference>
<name>A0A429XT99_9BACI</name>
<evidence type="ECO:0000256" key="7">
    <source>
        <dbReference type="HAMAP-Rule" id="MF_00227"/>
    </source>
</evidence>
<dbReference type="GO" id="GO:0000049">
    <property type="term" value="F:tRNA binding"/>
    <property type="evidence" value="ECO:0007669"/>
    <property type="project" value="UniProtKB-UniRule"/>
</dbReference>
<dbReference type="PROSITE" id="PS00648">
    <property type="entry name" value="RIBONUCLEASE_P"/>
    <property type="match status" value="1"/>
</dbReference>
<proteinExistence type="inferred from homology"/>
<dbReference type="GO" id="GO:0030677">
    <property type="term" value="C:ribonuclease P complex"/>
    <property type="evidence" value="ECO:0007669"/>
    <property type="project" value="TreeGrafter"/>
</dbReference>
<accession>A0A429XT99</accession>
<keyword evidence="10" id="KW-1185">Reference proteome</keyword>
<organism evidence="9 10">
    <name type="scientific">Siminovitchia acidinfaciens</name>
    <dbReference type="NCBI Taxonomy" id="2321395"/>
    <lineage>
        <taxon>Bacteria</taxon>
        <taxon>Bacillati</taxon>
        <taxon>Bacillota</taxon>
        <taxon>Bacilli</taxon>
        <taxon>Bacillales</taxon>
        <taxon>Bacillaceae</taxon>
        <taxon>Siminovitchia</taxon>
    </lineage>
</organism>
<dbReference type="Proteomes" id="UP000287156">
    <property type="component" value="Unassembled WGS sequence"/>
</dbReference>
<dbReference type="Gene3D" id="3.30.230.10">
    <property type="match status" value="1"/>
</dbReference>
<keyword evidence="3 7" id="KW-0540">Nuclease</keyword>
<evidence type="ECO:0000256" key="3">
    <source>
        <dbReference type="ARBA" id="ARBA00022722"/>
    </source>
</evidence>
<dbReference type="PANTHER" id="PTHR33992:SF1">
    <property type="entry name" value="RIBONUCLEASE P PROTEIN COMPONENT"/>
    <property type="match status" value="1"/>
</dbReference>
<dbReference type="InterPro" id="IPR020568">
    <property type="entry name" value="Ribosomal_Su5_D2-typ_SF"/>
</dbReference>
<dbReference type="InterPro" id="IPR020539">
    <property type="entry name" value="RNase_P_CS"/>
</dbReference>
<dbReference type="PANTHER" id="PTHR33992">
    <property type="entry name" value="RIBONUCLEASE P PROTEIN COMPONENT"/>
    <property type="match status" value="1"/>
</dbReference>
<dbReference type="AlphaFoldDB" id="A0A429XT99"/>
<evidence type="ECO:0000313" key="10">
    <source>
        <dbReference type="Proteomes" id="UP000287156"/>
    </source>
</evidence>
<keyword evidence="2 7" id="KW-0819">tRNA processing</keyword>
<dbReference type="HAMAP" id="MF_00227">
    <property type="entry name" value="RNase_P"/>
    <property type="match status" value="1"/>
</dbReference>
<protein>
    <recommendedName>
        <fullName evidence="7 8">Ribonuclease P protein component</fullName>
        <shortName evidence="7">RNase P protein</shortName>
        <shortName evidence="7">RNaseP protein</shortName>
        <ecNumber evidence="7 8">3.1.26.5</ecNumber>
    </recommendedName>
    <alternativeName>
        <fullName evidence="7">Protein C5</fullName>
    </alternativeName>
</protein>
<dbReference type="InterPro" id="IPR014721">
    <property type="entry name" value="Ribsml_uS5_D2-typ_fold_subgr"/>
</dbReference>
<dbReference type="SUPFAM" id="SSF54211">
    <property type="entry name" value="Ribosomal protein S5 domain 2-like"/>
    <property type="match status" value="1"/>
</dbReference>
<comment type="function">
    <text evidence="1 7">RNaseP catalyzes the removal of the 5'-leader sequence from pre-tRNA to produce the mature 5'-terminus. It can also cleave other RNA substrates such as 4.5S RNA. The protein component plays an auxiliary but essential role in vivo by binding to the 5'-leader sequence and broadening the substrate specificity of the ribozyme.</text>
</comment>
<dbReference type="OrthoDB" id="9810867at2"/>
<dbReference type="InterPro" id="IPR000100">
    <property type="entry name" value="RNase_P"/>
</dbReference>
<keyword evidence="5 7" id="KW-0378">Hydrolase</keyword>
<comment type="subunit">
    <text evidence="7">Consists of a catalytic RNA component (M1 or rnpB) and a protein subunit.</text>
</comment>
<comment type="caution">
    <text evidence="9">The sequence shown here is derived from an EMBL/GenBank/DDBJ whole genome shotgun (WGS) entry which is preliminary data.</text>
</comment>
<comment type="similarity">
    <text evidence="7">Belongs to the RnpA family.</text>
</comment>
<evidence type="ECO:0000256" key="8">
    <source>
        <dbReference type="NCBIfam" id="TIGR00188"/>
    </source>
</evidence>
<dbReference type="Pfam" id="PF00825">
    <property type="entry name" value="Ribonuclease_P"/>
    <property type="match status" value="1"/>
</dbReference>
<evidence type="ECO:0000256" key="6">
    <source>
        <dbReference type="ARBA" id="ARBA00022884"/>
    </source>
</evidence>
<dbReference type="FunFam" id="3.30.230.10:FF:000021">
    <property type="entry name" value="Ribonuclease P protein component"/>
    <property type="match status" value="1"/>
</dbReference>
<evidence type="ECO:0000256" key="2">
    <source>
        <dbReference type="ARBA" id="ARBA00022694"/>
    </source>
</evidence>
<keyword evidence="4 7" id="KW-0255">Endonuclease</keyword>
<evidence type="ECO:0000313" key="9">
    <source>
        <dbReference type="EMBL" id="RST70964.1"/>
    </source>
</evidence>
<reference evidence="9" key="1">
    <citation type="submission" date="2018-12" db="EMBL/GenBank/DDBJ databases">
        <authorList>
            <person name="Sun L."/>
            <person name="Chen Z."/>
        </authorList>
    </citation>
    <scope>NUCLEOTIDE SEQUENCE [LARGE SCALE GENOMIC DNA]</scope>
    <source>
        <strain evidence="9">3-2-2</strain>
    </source>
</reference>
<evidence type="ECO:0000256" key="4">
    <source>
        <dbReference type="ARBA" id="ARBA00022759"/>
    </source>
</evidence>
<dbReference type="RefSeq" id="WP_126052472.1">
    <property type="nucleotide sequence ID" value="NZ_QYTV02000015.1"/>
</dbReference>
<keyword evidence="6 7" id="KW-0694">RNA-binding</keyword>